<reference evidence="4" key="1">
    <citation type="submission" date="2017-09" db="EMBL/GenBank/DDBJ databases">
        <title>Depth-based differentiation of microbial function through sediment-hosted aquifers and enrichment of novel symbionts in the deep terrestrial subsurface.</title>
        <authorList>
            <person name="Probst A.J."/>
            <person name="Ladd B."/>
            <person name="Jarett J.K."/>
            <person name="Geller-Mcgrath D.E."/>
            <person name="Sieber C.M.K."/>
            <person name="Emerson J.B."/>
            <person name="Anantharaman K."/>
            <person name="Thomas B.C."/>
            <person name="Malmstrom R."/>
            <person name="Stieglmeier M."/>
            <person name="Klingl A."/>
            <person name="Woyke T."/>
            <person name="Ryan C.M."/>
            <person name="Banfield J.F."/>
        </authorList>
    </citation>
    <scope>NUCLEOTIDE SEQUENCE [LARGE SCALE GENOMIC DNA]</scope>
</reference>
<dbReference type="AlphaFoldDB" id="A0A2M7T593"/>
<evidence type="ECO:0000256" key="1">
    <source>
        <dbReference type="PROSITE-ProRule" id="PRU01076"/>
    </source>
</evidence>
<dbReference type="PROSITE" id="PS51740">
    <property type="entry name" value="SPOVT_ABRB"/>
    <property type="match status" value="1"/>
</dbReference>
<dbReference type="InterPro" id="IPR037914">
    <property type="entry name" value="SpoVT-AbrB_sf"/>
</dbReference>
<dbReference type="SUPFAM" id="SSF89447">
    <property type="entry name" value="AbrB/MazE/MraZ-like"/>
    <property type="match status" value="1"/>
</dbReference>
<organism evidence="3 4">
    <name type="scientific">Candidatus Aquicultor secundus</name>
    <dbReference type="NCBI Taxonomy" id="1973895"/>
    <lineage>
        <taxon>Bacteria</taxon>
        <taxon>Bacillati</taxon>
        <taxon>Actinomycetota</taxon>
        <taxon>Candidatus Aquicultoria</taxon>
        <taxon>Candidatus Aquicultorales</taxon>
        <taxon>Candidatus Aquicultoraceae</taxon>
        <taxon>Candidatus Aquicultor</taxon>
    </lineage>
</organism>
<dbReference type="Pfam" id="PF04014">
    <property type="entry name" value="MazE_antitoxin"/>
    <property type="match status" value="1"/>
</dbReference>
<dbReference type="Proteomes" id="UP000230956">
    <property type="component" value="Unassembled WGS sequence"/>
</dbReference>
<dbReference type="GO" id="GO:0003677">
    <property type="term" value="F:DNA binding"/>
    <property type="evidence" value="ECO:0007669"/>
    <property type="project" value="UniProtKB-UniRule"/>
</dbReference>
<dbReference type="RefSeq" id="WP_286679409.1">
    <property type="nucleotide sequence ID" value="NZ_MNXI01000148.1"/>
</dbReference>
<evidence type="ECO:0000259" key="2">
    <source>
        <dbReference type="PROSITE" id="PS51740"/>
    </source>
</evidence>
<proteinExistence type="predicted"/>
<dbReference type="SMART" id="SM00966">
    <property type="entry name" value="SpoVT_AbrB"/>
    <property type="match status" value="1"/>
</dbReference>
<feature type="domain" description="SpoVT-AbrB" evidence="2">
    <location>
        <begin position="2"/>
        <end position="47"/>
    </location>
</feature>
<dbReference type="PANTHER" id="PTHR34860:SF6">
    <property type="entry name" value="REPRESSOR-LIKE PROTEIN SSO7C3"/>
    <property type="match status" value="1"/>
</dbReference>
<accession>A0A2M7T593</accession>
<evidence type="ECO:0000313" key="3">
    <source>
        <dbReference type="EMBL" id="PIZ35095.1"/>
    </source>
</evidence>
<keyword evidence="1" id="KW-0238">DNA-binding</keyword>
<comment type="caution">
    <text evidence="3">The sequence shown here is derived from an EMBL/GenBank/DDBJ whole genome shotgun (WGS) entry which is preliminary data.</text>
</comment>
<dbReference type="NCBIfam" id="TIGR01439">
    <property type="entry name" value="lp_hng_hel_AbrB"/>
    <property type="match status" value="1"/>
</dbReference>
<protein>
    <submittedName>
        <fullName evidence="3">AbrB family transcriptional regulator</fullName>
    </submittedName>
</protein>
<gene>
    <name evidence="3" type="ORF">COY37_10955</name>
</gene>
<dbReference type="InterPro" id="IPR007159">
    <property type="entry name" value="SpoVT-AbrB_dom"/>
</dbReference>
<evidence type="ECO:0000313" key="4">
    <source>
        <dbReference type="Proteomes" id="UP000230956"/>
    </source>
</evidence>
<dbReference type="PANTHER" id="PTHR34860">
    <property type="entry name" value="REPRESSOR-LIKE PROTEIN SSO7C3"/>
    <property type="match status" value="1"/>
</dbReference>
<dbReference type="EMBL" id="PFNG01000255">
    <property type="protein sequence ID" value="PIZ35095.1"/>
    <property type="molecule type" value="Genomic_DNA"/>
</dbReference>
<dbReference type="InterPro" id="IPR052975">
    <property type="entry name" value="Repressor-like_regulatory"/>
</dbReference>
<dbReference type="Gene3D" id="2.10.260.10">
    <property type="match status" value="1"/>
</dbReference>
<name>A0A2M7T593_9ACTN</name>
<sequence>MAIKSTVSSKGQVTIPAKVREALGLKPGDRVIYKVAGGKAEIIPVKGTILDAAGTVKPKTKPEDFRKIRETVKRAVAKHAAEKNQ</sequence>